<organism evidence="4 5">
    <name type="scientific">Streptomyces violascens</name>
    <dbReference type="NCBI Taxonomy" id="67381"/>
    <lineage>
        <taxon>Bacteria</taxon>
        <taxon>Bacillati</taxon>
        <taxon>Actinomycetota</taxon>
        <taxon>Actinomycetes</taxon>
        <taxon>Kitasatosporales</taxon>
        <taxon>Streptomycetaceae</taxon>
        <taxon>Streptomyces</taxon>
    </lineage>
</organism>
<evidence type="ECO:0000313" key="4">
    <source>
        <dbReference type="EMBL" id="GHI37972.1"/>
    </source>
</evidence>
<dbReference type="PANTHER" id="PTHR12526:SF636">
    <property type="entry name" value="BLL3647 PROTEIN"/>
    <property type="match status" value="1"/>
</dbReference>
<dbReference type="SUPFAM" id="SSF53756">
    <property type="entry name" value="UDP-Glycosyltransferase/glycogen phosphorylase"/>
    <property type="match status" value="1"/>
</dbReference>
<dbReference type="CDD" id="cd03801">
    <property type="entry name" value="GT4_PimA-like"/>
    <property type="match status" value="1"/>
</dbReference>
<dbReference type="RefSeq" id="WP_189970415.1">
    <property type="nucleotide sequence ID" value="NZ_BMUA01000035.1"/>
</dbReference>
<dbReference type="InterPro" id="IPR001296">
    <property type="entry name" value="Glyco_trans_1"/>
</dbReference>
<dbReference type="EMBL" id="BNDY01000003">
    <property type="protein sequence ID" value="GHI37972.1"/>
    <property type="molecule type" value="Genomic_DNA"/>
</dbReference>
<name>A0ABQ3QL04_9ACTN</name>
<sequence>MTDRSAVDHGILFYPRGGSSLVVKYLTEHLRAAGRPARVFAGSLGTPGLYSHAWSFYDPAHLVVSDYSPAVAAHTTGRDPLDEPVPLHPSYEDRGDVPDRLFSAVSPCTTTRIEDYWTRQFAAHGAGTGGLLHLHHLTPQHAAARRLGRTVVSTLHGTELKFLEAAQRRMRLAAAHGLTVAELGHRFQRDPSAVLSLIGQGDEAATCSAEQLLRDRWDNWTHAEFWTRRLREHAQTSERIAVISEQDHVLAQELLHVPEHRLEIIPNGVDTTRFRPDPTCSDTDRRALLRRWLVEDPQGWLPHHGPGTISYTQSDIDRMLRDSDGRRRPLLLWMGRFLNFKHLGLLLHSFAALRQSAPVRPALLVLGGYPGEWEGEHPHTLASRLGITDDVYFAGWRSHGDLVDGLTAADLFTAPSVNEPFGLVYLESMASGTPVVASASGGPLGFVQPGGPRPTGWLPAPGNADDLHTTLLSALTHPEEIARRGRNARDFVVQHYGWHTITNRYAQMYDHAQASARS</sequence>
<protein>
    <recommendedName>
        <fullName evidence="1">D-inositol 3-phosphate glycosyltransferase</fullName>
    </recommendedName>
</protein>
<evidence type="ECO:0000259" key="3">
    <source>
        <dbReference type="Pfam" id="PF00534"/>
    </source>
</evidence>
<dbReference type="PANTHER" id="PTHR12526">
    <property type="entry name" value="GLYCOSYLTRANSFERASE"/>
    <property type="match status" value="1"/>
</dbReference>
<feature type="domain" description="Glycosyl transferase family 1" evidence="3">
    <location>
        <begin position="328"/>
        <end position="490"/>
    </location>
</feature>
<dbReference type="Pfam" id="PF00534">
    <property type="entry name" value="Glycos_transf_1"/>
    <property type="match status" value="1"/>
</dbReference>
<gene>
    <name evidence="4" type="ORF">Sviol_23800</name>
</gene>
<evidence type="ECO:0000256" key="2">
    <source>
        <dbReference type="ARBA" id="ARBA00022679"/>
    </source>
</evidence>
<evidence type="ECO:0000256" key="1">
    <source>
        <dbReference type="ARBA" id="ARBA00021292"/>
    </source>
</evidence>
<accession>A0ABQ3QL04</accession>
<proteinExistence type="predicted"/>
<dbReference type="Gene3D" id="3.40.50.2000">
    <property type="entry name" value="Glycogen Phosphorylase B"/>
    <property type="match status" value="2"/>
</dbReference>
<keyword evidence="2" id="KW-0808">Transferase</keyword>
<keyword evidence="5" id="KW-1185">Reference proteome</keyword>
<evidence type="ECO:0000313" key="5">
    <source>
        <dbReference type="Proteomes" id="UP001050808"/>
    </source>
</evidence>
<reference evidence="4" key="1">
    <citation type="submission" date="2024-05" db="EMBL/GenBank/DDBJ databases">
        <title>Whole genome shotgun sequence of Streptomyces violascens NBRC 12920.</title>
        <authorList>
            <person name="Komaki H."/>
            <person name="Tamura T."/>
        </authorList>
    </citation>
    <scope>NUCLEOTIDE SEQUENCE</scope>
    <source>
        <strain evidence="4">NBRC 12920</strain>
    </source>
</reference>
<dbReference type="Proteomes" id="UP001050808">
    <property type="component" value="Unassembled WGS sequence"/>
</dbReference>
<comment type="caution">
    <text evidence="4">The sequence shown here is derived from an EMBL/GenBank/DDBJ whole genome shotgun (WGS) entry which is preliminary data.</text>
</comment>